<name>A0ABY6TTJ1_BIOOC</name>
<evidence type="ECO:0000313" key="2">
    <source>
        <dbReference type="Proteomes" id="UP000766486"/>
    </source>
</evidence>
<dbReference type="EMBL" id="CABFNS010000399">
    <property type="protein sequence ID" value="VUC21500.1"/>
    <property type="molecule type" value="Genomic_DNA"/>
</dbReference>
<reference evidence="1 2" key="1">
    <citation type="submission" date="2019-06" db="EMBL/GenBank/DDBJ databases">
        <authorList>
            <person name="Broberg M."/>
        </authorList>
    </citation>
    <scope>NUCLEOTIDE SEQUENCE [LARGE SCALE GENOMIC DNA]</scope>
</reference>
<evidence type="ECO:0008006" key="3">
    <source>
        <dbReference type="Google" id="ProtNLM"/>
    </source>
</evidence>
<keyword evidence="2" id="KW-1185">Reference proteome</keyword>
<gene>
    <name evidence="1" type="ORF">CLO192961_LOCUS55352</name>
</gene>
<comment type="caution">
    <text evidence="1">The sequence shown here is derived from an EMBL/GenBank/DDBJ whole genome shotgun (WGS) entry which is preliminary data.</text>
</comment>
<accession>A0ABY6TTJ1</accession>
<sequence length="280" mass="31409">MGKVQFIVVSDLSDLTSVPAKKVARKHSAREAHARERRARTAKFQARHHQSKYHLPDTARALPSAKKDHAEVLPSPVDLVSAHRNDPFDTFALPMGRKEQLLFDHYVMTVVPCLDAHCNKFMGVKDYADTMTRDWIRLAITDCGFIHGVFLSSCRHLSQSFKNDPVEGEQHYMQLATEYKLACWRTVINALPAVQSTLQVDYTTVAKTMLLALDEIWMSNYGAMRWHLFGAVKLVNIAGGPEAIGMNGFLFCLFVQICKAAGMIDLAAIWTPPILQNLIA</sequence>
<organism evidence="1 2">
    <name type="scientific">Bionectria ochroleuca</name>
    <name type="common">Gliocladium roseum</name>
    <dbReference type="NCBI Taxonomy" id="29856"/>
    <lineage>
        <taxon>Eukaryota</taxon>
        <taxon>Fungi</taxon>
        <taxon>Dikarya</taxon>
        <taxon>Ascomycota</taxon>
        <taxon>Pezizomycotina</taxon>
        <taxon>Sordariomycetes</taxon>
        <taxon>Hypocreomycetidae</taxon>
        <taxon>Hypocreales</taxon>
        <taxon>Bionectriaceae</taxon>
        <taxon>Clonostachys</taxon>
    </lineage>
</organism>
<dbReference type="PANTHER" id="PTHR37540">
    <property type="entry name" value="TRANSCRIPTION FACTOR (ACR-2), PUTATIVE-RELATED-RELATED"/>
    <property type="match status" value="1"/>
</dbReference>
<protein>
    <recommendedName>
        <fullName evidence="3">BZIP domain-containing protein</fullName>
    </recommendedName>
</protein>
<dbReference type="Proteomes" id="UP000766486">
    <property type="component" value="Unassembled WGS sequence"/>
</dbReference>
<dbReference type="PANTHER" id="PTHR37540:SF10">
    <property type="entry name" value="SIGMA-70 REGION 2 FAMILY PROTEIN"/>
    <property type="match status" value="1"/>
</dbReference>
<evidence type="ECO:0000313" key="1">
    <source>
        <dbReference type="EMBL" id="VUC21500.1"/>
    </source>
</evidence>
<proteinExistence type="predicted"/>